<dbReference type="InterPro" id="IPR032675">
    <property type="entry name" value="LRR_dom_sf"/>
</dbReference>
<dbReference type="Gene3D" id="3.80.10.10">
    <property type="entry name" value="Ribonuclease Inhibitor"/>
    <property type="match status" value="1"/>
</dbReference>
<feature type="non-terminal residue" evidence="1">
    <location>
        <position position="390"/>
    </location>
</feature>
<sequence length="390" mass="42862">MPPVPQELIDAIVDEIDDRKALSPTCLAARTFVSPCQKRLFRGIHFVGYISSSSEYTRRAAELFASSPHLRSHVRTLAMYELPTAADFPILAQVLNMFRDLRIVQLNLTQVSWGMLSQDLSDALMGLMGCPSLQCLAMRYCTVPAALISFVHTSVVDLVLHEARVESLSPHSSLLIKQPSNCGKSTLKRLQLGQNVGSETLGSVSRNITPHLSKLQRLGFDIRSDADVSVLASVLDATEDLERLTLCHEPNVDSAPLDIRKLPSLRVLELRMLLGGSPKMTLAQVLSIVPRADQIPHVEKIHILLDSAAVVSVPLSADDPPGLFMGISSTKAFTCLTELEFELWFPLDEGYIADDGRSALTTYILKFWESVKSARAGMRLSVLDLVGDDD</sequence>
<gene>
    <name evidence="1" type="ORF">FB45DRAFT_841928</name>
</gene>
<name>A0AAD7FEH1_9AGAR</name>
<protein>
    <submittedName>
        <fullName evidence="1">Uncharacterized protein</fullName>
    </submittedName>
</protein>
<comment type="caution">
    <text evidence="1">The sequence shown here is derived from an EMBL/GenBank/DDBJ whole genome shotgun (WGS) entry which is preliminary data.</text>
</comment>
<organism evidence="1 2">
    <name type="scientific">Roridomyces roridus</name>
    <dbReference type="NCBI Taxonomy" id="1738132"/>
    <lineage>
        <taxon>Eukaryota</taxon>
        <taxon>Fungi</taxon>
        <taxon>Dikarya</taxon>
        <taxon>Basidiomycota</taxon>
        <taxon>Agaricomycotina</taxon>
        <taxon>Agaricomycetes</taxon>
        <taxon>Agaricomycetidae</taxon>
        <taxon>Agaricales</taxon>
        <taxon>Marasmiineae</taxon>
        <taxon>Mycenaceae</taxon>
        <taxon>Roridomyces</taxon>
    </lineage>
</organism>
<evidence type="ECO:0000313" key="1">
    <source>
        <dbReference type="EMBL" id="KAJ7615489.1"/>
    </source>
</evidence>
<dbReference type="Proteomes" id="UP001221142">
    <property type="component" value="Unassembled WGS sequence"/>
</dbReference>
<dbReference type="EMBL" id="JARKIF010000024">
    <property type="protein sequence ID" value="KAJ7615489.1"/>
    <property type="molecule type" value="Genomic_DNA"/>
</dbReference>
<dbReference type="AlphaFoldDB" id="A0AAD7FEH1"/>
<evidence type="ECO:0000313" key="2">
    <source>
        <dbReference type="Proteomes" id="UP001221142"/>
    </source>
</evidence>
<proteinExistence type="predicted"/>
<keyword evidence="2" id="KW-1185">Reference proteome</keyword>
<dbReference type="SUPFAM" id="SSF52047">
    <property type="entry name" value="RNI-like"/>
    <property type="match status" value="1"/>
</dbReference>
<accession>A0AAD7FEH1</accession>
<reference evidence="1" key="1">
    <citation type="submission" date="2023-03" db="EMBL/GenBank/DDBJ databases">
        <title>Massive genome expansion in bonnet fungi (Mycena s.s.) driven by repeated elements and novel gene families across ecological guilds.</title>
        <authorList>
            <consortium name="Lawrence Berkeley National Laboratory"/>
            <person name="Harder C.B."/>
            <person name="Miyauchi S."/>
            <person name="Viragh M."/>
            <person name="Kuo A."/>
            <person name="Thoen E."/>
            <person name="Andreopoulos B."/>
            <person name="Lu D."/>
            <person name="Skrede I."/>
            <person name="Drula E."/>
            <person name="Henrissat B."/>
            <person name="Morin E."/>
            <person name="Kohler A."/>
            <person name="Barry K."/>
            <person name="LaButti K."/>
            <person name="Morin E."/>
            <person name="Salamov A."/>
            <person name="Lipzen A."/>
            <person name="Mereny Z."/>
            <person name="Hegedus B."/>
            <person name="Baldrian P."/>
            <person name="Stursova M."/>
            <person name="Weitz H."/>
            <person name="Taylor A."/>
            <person name="Grigoriev I.V."/>
            <person name="Nagy L.G."/>
            <person name="Martin F."/>
            <person name="Kauserud H."/>
        </authorList>
    </citation>
    <scope>NUCLEOTIDE SEQUENCE</scope>
    <source>
        <strain evidence="1">9284</strain>
    </source>
</reference>